<evidence type="ECO:0000256" key="8">
    <source>
        <dbReference type="ARBA" id="ARBA00022630"/>
    </source>
</evidence>
<organism evidence="24 25">
    <name type="scientific">Punica granatum</name>
    <name type="common">Pomegranate</name>
    <dbReference type="NCBI Taxonomy" id="22663"/>
    <lineage>
        <taxon>Eukaryota</taxon>
        <taxon>Viridiplantae</taxon>
        <taxon>Streptophyta</taxon>
        <taxon>Embryophyta</taxon>
        <taxon>Tracheophyta</taxon>
        <taxon>Spermatophyta</taxon>
        <taxon>Magnoliopsida</taxon>
        <taxon>eudicotyledons</taxon>
        <taxon>Gunneridae</taxon>
        <taxon>Pentapetalae</taxon>
        <taxon>rosids</taxon>
        <taxon>malvids</taxon>
        <taxon>Myrtales</taxon>
        <taxon>Lythraceae</taxon>
        <taxon>Punica</taxon>
    </lineage>
</organism>
<reference evidence="25" key="2">
    <citation type="submission" date="2025-08" db="UniProtKB">
        <authorList>
            <consortium name="RefSeq"/>
        </authorList>
    </citation>
    <scope>IDENTIFICATION</scope>
    <source>
        <tissue evidence="25">Leaf</tissue>
    </source>
</reference>
<keyword evidence="24" id="KW-1185">Reference proteome</keyword>
<keyword evidence="10" id="KW-0999">Mitochondrion inner membrane</keyword>
<comment type="catalytic activity">
    <reaction evidence="20">
        <text>a ubiquinone + reduced [electron-transfer flavoprotein] = a ubiquinol + oxidized [electron-transfer flavoprotein] + H(+)</text>
        <dbReference type="Rhea" id="RHEA:24052"/>
        <dbReference type="Rhea" id="RHEA-COMP:9565"/>
        <dbReference type="Rhea" id="RHEA-COMP:9566"/>
        <dbReference type="Rhea" id="RHEA-COMP:10685"/>
        <dbReference type="Rhea" id="RHEA-COMP:10686"/>
        <dbReference type="ChEBI" id="CHEBI:15378"/>
        <dbReference type="ChEBI" id="CHEBI:16389"/>
        <dbReference type="ChEBI" id="CHEBI:17976"/>
        <dbReference type="ChEBI" id="CHEBI:57692"/>
        <dbReference type="ChEBI" id="CHEBI:58307"/>
        <dbReference type="EC" id="1.5.5.1"/>
    </reaction>
</comment>
<dbReference type="SUPFAM" id="SSF51905">
    <property type="entry name" value="FAD/NAD(P)-binding domain"/>
    <property type="match status" value="2"/>
</dbReference>
<keyword evidence="15" id="KW-0408">Iron</keyword>
<dbReference type="Proteomes" id="UP000515151">
    <property type="component" value="Chromosome 2"/>
</dbReference>
<evidence type="ECO:0000256" key="10">
    <source>
        <dbReference type="ARBA" id="ARBA00022792"/>
    </source>
</evidence>
<dbReference type="GO" id="GO:0046872">
    <property type="term" value="F:metal ion binding"/>
    <property type="evidence" value="ECO:0007669"/>
    <property type="project" value="UniProtKB-KW"/>
</dbReference>
<keyword evidence="19" id="KW-0472">Membrane</keyword>
<evidence type="ECO:0000256" key="9">
    <source>
        <dbReference type="ARBA" id="ARBA00022723"/>
    </source>
</evidence>
<keyword evidence="14" id="KW-0560">Oxidoreductase</keyword>
<feature type="domain" description="ETF-QO/FixC ubiquinone-binding" evidence="23">
    <location>
        <begin position="374"/>
        <end position="467"/>
    </location>
</feature>
<name>A0A6P8CBE4_PUNGR</name>
<feature type="compositionally biased region" description="Basic and acidic residues" evidence="21">
    <location>
        <begin position="618"/>
        <end position="633"/>
    </location>
</feature>
<evidence type="ECO:0000256" key="18">
    <source>
        <dbReference type="ARBA" id="ARBA00023128"/>
    </source>
</evidence>
<keyword evidence="17" id="KW-0830">Ubiquinone</keyword>
<evidence type="ECO:0000256" key="6">
    <source>
        <dbReference type="ARBA" id="ARBA00015394"/>
    </source>
</evidence>
<keyword evidence="12" id="KW-0809">Transit peptide</keyword>
<evidence type="ECO:0000256" key="3">
    <source>
        <dbReference type="ARBA" id="ARBA00004273"/>
    </source>
</evidence>
<evidence type="ECO:0000256" key="21">
    <source>
        <dbReference type="SAM" id="MobiDB-lite"/>
    </source>
</evidence>
<evidence type="ECO:0000256" key="5">
    <source>
        <dbReference type="ARBA" id="ARBA00012696"/>
    </source>
</evidence>
<evidence type="ECO:0000256" key="20">
    <source>
        <dbReference type="ARBA" id="ARBA00052682"/>
    </source>
</evidence>
<evidence type="ECO:0000256" key="7">
    <source>
        <dbReference type="ARBA" id="ARBA00022448"/>
    </source>
</evidence>
<gene>
    <name evidence="25" type="primary">LOC116195327</name>
</gene>
<comment type="cofactor">
    <cofactor evidence="1">
        <name>[4Fe-4S] cluster</name>
        <dbReference type="ChEBI" id="CHEBI:49883"/>
    </cofactor>
</comment>
<dbReference type="Pfam" id="PF13450">
    <property type="entry name" value="NAD_binding_8"/>
    <property type="match status" value="1"/>
</dbReference>
<dbReference type="SUPFAM" id="SSF54862">
    <property type="entry name" value="4Fe-4S ferredoxins"/>
    <property type="match status" value="1"/>
</dbReference>
<evidence type="ECO:0000256" key="19">
    <source>
        <dbReference type="ARBA" id="ARBA00023136"/>
    </source>
</evidence>
<keyword evidence="11" id="KW-0274">FAD</keyword>
<keyword evidence="9" id="KW-0479">Metal-binding</keyword>
<dbReference type="GO" id="GO:0004174">
    <property type="term" value="F:electron-transferring-flavoprotein dehydrogenase activity"/>
    <property type="evidence" value="ECO:0007669"/>
    <property type="project" value="UniProtKB-EC"/>
</dbReference>
<feature type="domain" description="ETF-QO/FixX C-terminal" evidence="22">
    <location>
        <begin position="603"/>
        <end position="705"/>
    </location>
</feature>
<evidence type="ECO:0000313" key="24">
    <source>
        <dbReference type="Proteomes" id="UP000515151"/>
    </source>
</evidence>
<dbReference type="FunFam" id="3.30.70.20:FF:000015">
    <property type="entry name" value="Electron transfer flavoprotein-ubiquinone oxidoreductase"/>
    <property type="match status" value="1"/>
</dbReference>
<keyword evidence="13" id="KW-0249">Electron transport</keyword>
<evidence type="ECO:0000313" key="25">
    <source>
        <dbReference type="RefSeq" id="XP_031380300.1"/>
    </source>
</evidence>
<dbReference type="PANTHER" id="PTHR10617:SF107">
    <property type="entry name" value="ELECTRON TRANSFER FLAVOPROTEIN-UBIQUINONE OXIDOREDUCTASE, MITOCHONDRIAL"/>
    <property type="match status" value="1"/>
</dbReference>
<dbReference type="Gene3D" id="3.30.70.20">
    <property type="match status" value="1"/>
</dbReference>
<dbReference type="AlphaFoldDB" id="A0A6P8CBE4"/>
<protein>
    <recommendedName>
        <fullName evidence="6">Electron transfer flavoprotein-ubiquinone oxidoreductase, mitochondrial</fullName>
        <ecNumber evidence="5">1.5.5.1</ecNumber>
    </recommendedName>
</protein>
<evidence type="ECO:0000256" key="16">
    <source>
        <dbReference type="ARBA" id="ARBA00023014"/>
    </source>
</evidence>
<feature type="region of interest" description="Disordered" evidence="21">
    <location>
        <begin position="613"/>
        <end position="633"/>
    </location>
</feature>
<dbReference type="PANTHER" id="PTHR10617">
    <property type="entry name" value="ELECTRON TRANSFER FLAVOPROTEIN-UBIQUINONE OXIDOREDUCTASE"/>
    <property type="match status" value="1"/>
</dbReference>
<comment type="subcellular location">
    <subcellularLocation>
        <location evidence="3">Mitochondrion inner membrane</location>
    </subcellularLocation>
</comment>
<keyword evidence="7" id="KW-0813">Transport</keyword>
<evidence type="ECO:0000259" key="23">
    <source>
        <dbReference type="Pfam" id="PF21162"/>
    </source>
</evidence>
<dbReference type="InterPro" id="IPR036188">
    <property type="entry name" value="FAD/NAD-bd_sf"/>
</dbReference>
<dbReference type="GeneID" id="116195327"/>
<dbReference type="GO" id="GO:0005743">
    <property type="term" value="C:mitochondrial inner membrane"/>
    <property type="evidence" value="ECO:0007669"/>
    <property type="project" value="UniProtKB-SubCell"/>
</dbReference>
<comment type="similarity">
    <text evidence="4">Belongs to the ETF-QO/FixC family.</text>
</comment>
<evidence type="ECO:0000256" key="4">
    <source>
        <dbReference type="ARBA" id="ARBA00006796"/>
    </source>
</evidence>
<evidence type="ECO:0000256" key="14">
    <source>
        <dbReference type="ARBA" id="ARBA00023002"/>
    </source>
</evidence>
<comment type="cofactor">
    <cofactor evidence="2">
        <name>FAD</name>
        <dbReference type="ChEBI" id="CHEBI:57692"/>
    </cofactor>
</comment>
<reference evidence="24" key="1">
    <citation type="journal article" date="2020" name="Plant Biotechnol. J.">
        <title>The pomegranate (Punica granatum L.) draft genome dissects genetic divergence between soft- and hard-seeded cultivars.</title>
        <authorList>
            <person name="Luo X."/>
            <person name="Li H."/>
            <person name="Wu Z."/>
            <person name="Yao W."/>
            <person name="Zhao P."/>
            <person name="Cao D."/>
            <person name="Yu H."/>
            <person name="Li K."/>
            <person name="Poudel K."/>
            <person name="Zhao D."/>
            <person name="Zhang F."/>
            <person name="Xia X."/>
            <person name="Chen L."/>
            <person name="Wang Q."/>
            <person name="Jing D."/>
            <person name="Cao S."/>
        </authorList>
    </citation>
    <scope>NUCLEOTIDE SEQUENCE [LARGE SCALE GENOMIC DNA]</scope>
    <source>
        <strain evidence="24">cv. Tunisia</strain>
    </source>
</reference>
<dbReference type="InterPro" id="IPR007859">
    <property type="entry name" value="ETF-QO/FixX_C"/>
</dbReference>
<accession>A0A6P8CBE4</accession>
<evidence type="ECO:0000256" key="17">
    <source>
        <dbReference type="ARBA" id="ARBA00023075"/>
    </source>
</evidence>
<sequence length="707" mass="77921">MVTSFVHCSRGLRRSCSIRGAKMPSSYFSELRSAVQNGIRKSAAGCDGGVQSSVEVLVGQGKLWSGNLRCFHSVPSSAVSGLNVLLRPGTVFHSRSDSQLGLKRDYCSGVSPGYGLGIRNSRNCSNFSRGFLGKSRSFSSSGEGESIQYDVVIVGAGPAGLSAAIRLKQMCRGKDSDLSVCVVEKGAEVGAHILSGNVFEPRALDELIPQWKNEEAPINVPVSSDKFWFLTKDRAFSLPCPFDNKGNYVISLSQLVRWLGKKAEELGVEIYPGFAASEVLYDDDTVVGIKTNDMGISKDGTKKETFQQGVALKDFLDKVTREEVMMPDSSSTLQKSEITGRITLLAEGCRGSLSEKLLRKFNLREKGHGQHQTYALGIKEVWEIEEHKHKPGSVIHTLGWPLDNKTYGGSFLYHMNDRQVSLGFVVALNYGNPYLNPYEEFQKLKHHPAIKCLLDGGSVLQYGARTLNEGGFQSIPFPVFPGGAIIGCSAGFLNVPKIKGTHTAMKSGMLAAEAAFSALQEGSSMDMYWDALRKSWIWEELRLARNYRPAFEYGLLPGLGVSAFEHYVFKGRLPFTLKHGKPDHEATDVAKRHPPIEYPRPDGTLSFDVPTSLHRSNTNHDHDQPPHLRLRDPTVPERVNLPEYAGPESRYCPARVYEYVPDEEGKLKLHINAQNCLHCKACDIKDPKQNIEWTVPEGGGGPGYSIM</sequence>
<keyword evidence="8" id="KW-0285">Flavoprotein</keyword>
<dbReference type="GO" id="GO:0051536">
    <property type="term" value="F:iron-sulfur cluster binding"/>
    <property type="evidence" value="ECO:0007669"/>
    <property type="project" value="UniProtKB-KW"/>
</dbReference>
<evidence type="ECO:0000259" key="22">
    <source>
        <dbReference type="Pfam" id="PF05187"/>
    </source>
</evidence>
<dbReference type="InterPro" id="IPR049398">
    <property type="entry name" value="ETF-QO/FixC_UQ-bd"/>
</dbReference>
<evidence type="ECO:0000256" key="2">
    <source>
        <dbReference type="ARBA" id="ARBA00001974"/>
    </source>
</evidence>
<proteinExistence type="inferred from homology"/>
<evidence type="ECO:0000256" key="13">
    <source>
        <dbReference type="ARBA" id="ARBA00022982"/>
    </source>
</evidence>
<evidence type="ECO:0000256" key="12">
    <source>
        <dbReference type="ARBA" id="ARBA00022946"/>
    </source>
</evidence>
<dbReference type="Gene3D" id="3.30.9.90">
    <property type="match status" value="1"/>
</dbReference>
<evidence type="ECO:0000256" key="15">
    <source>
        <dbReference type="ARBA" id="ARBA00023004"/>
    </source>
</evidence>
<dbReference type="Pfam" id="PF05187">
    <property type="entry name" value="Fer4_ETF_QO"/>
    <property type="match status" value="1"/>
</dbReference>
<dbReference type="InterPro" id="IPR040156">
    <property type="entry name" value="ETF-QO"/>
</dbReference>
<evidence type="ECO:0000256" key="11">
    <source>
        <dbReference type="ARBA" id="ARBA00022827"/>
    </source>
</evidence>
<keyword evidence="16" id="KW-0411">Iron-sulfur</keyword>
<dbReference type="Pfam" id="PF21162">
    <property type="entry name" value="ETFQO_UQ-bd"/>
    <property type="match status" value="1"/>
</dbReference>
<dbReference type="Gene3D" id="3.50.50.60">
    <property type="entry name" value="FAD/NAD(P)-binding domain"/>
    <property type="match status" value="1"/>
</dbReference>
<dbReference type="RefSeq" id="XP_031380300.1">
    <property type="nucleotide sequence ID" value="XM_031524440.1"/>
</dbReference>
<evidence type="ECO:0000256" key="1">
    <source>
        <dbReference type="ARBA" id="ARBA00001966"/>
    </source>
</evidence>
<dbReference type="OrthoDB" id="437331at2759"/>
<dbReference type="EC" id="1.5.5.1" evidence="5"/>
<keyword evidence="18" id="KW-0496">Mitochondrion</keyword>